<dbReference type="Proteomes" id="UP000053105">
    <property type="component" value="Unassembled WGS sequence"/>
</dbReference>
<protein>
    <submittedName>
        <fullName evidence="2">Uncharacterized protein</fullName>
    </submittedName>
</protein>
<evidence type="ECO:0000313" key="2">
    <source>
        <dbReference type="EMBL" id="KOX78164.1"/>
    </source>
</evidence>
<keyword evidence="3" id="KW-1185">Reference proteome</keyword>
<reference evidence="2 3" key="1">
    <citation type="submission" date="2015-07" db="EMBL/GenBank/DDBJ databases">
        <title>The genome of Melipona quadrifasciata.</title>
        <authorList>
            <person name="Pan H."/>
            <person name="Kapheim K."/>
        </authorList>
    </citation>
    <scope>NUCLEOTIDE SEQUENCE [LARGE SCALE GENOMIC DNA]</scope>
    <source>
        <strain evidence="2">0111107301</strain>
        <tissue evidence="2">Whole body</tissue>
    </source>
</reference>
<feature type="region of interest" description="Disordered" evidence="1">
    <location>
        <begin position="1"/>
        <end position="57"/>
    </location>
</feature>
<dbReference type="EMBL" id="KQ435726">
    <property type="protein sequence ID" value="KOX78164.1"/>
    <property type="molecule type" value="Genomic_DNA"/>
</dbReference>
<proteinExistence type="predicted"/>
<accession>A0A0N0BIZ2</accession>
<evidence type="ECO:0000313" key="3">
    <source>
        <dbReference type="Proteomes" id="UP000053105"/>
    </source>
</evidence>
<name>A0A0N0BIZ2_9HYME</name>
<evidence type="ECO:0000256" key="1">
    <source>
        <dbReference type="SAM" id="MobiDB-lite"/>
    </source>
</evidence>
<sequence>MTDTLEATTDPEGTRKLGKQGGLLSPVTVQREDAKQEEVAGGREGTGKGANGPKGGSSYIFMPRSTRATPVLGAAGTTNPLLRFLVPVVVRDTECNCRKIESNPKVSLYIGLNCINPRMSMLGRFNSIIRFVYLYHLGKNVTVGNTNAAEYSTRKDESSMRNEAERLSLRDCKSIRQVRIPPPENRSLRGLWKIWVKPAYTPVAPSIKRFAPDASGHWRTRKVLGVANTKHMLRTYAALHLRFAPVTAGQTVADEGGCLQGVGVRCGHPDGNVQMEMDNRGIAHVPNRCADRNDDR</sequence>
<organism evidence="2 3">
    <name type="scientific">Melipona quadrifasciata</name>
    <dbReference type="NCBI Taxonomy" id="166423"/>
    <lineage>
        <taxon>Eukaryota</taxon>
        <taxon>Metazoa</taxon>
        <taxon>Ecdysozoa</taxon>
        <taxon>Arthropoda</taxon>
        <taxon>Hexapoda</taxon>
        <taxon>Insecta</taxon>
        <taxon>Pterygota</taxon>
        <taxon>Neoptera</taxon>
        <taxon>Endopterygota</taxon>
        <taxon>Hymenoptera</taxon>
        <taxon>Apocrita</taxon>
        <taxon>Aculeata</taxon>
        <taxon>Apoidea</taxon>
        <taxon>Anthophila</taxon>
        <taxon>Apidae</taxon>
        <taxon>Melipona</taxon>
    </lineage>
</organism>
<feature type="compositionally biased region" description="Basic and acidic residues" evidence="1">
    <location>
        <begin position="30"/>
        <end position="41"/>
    </location>
</feature>
<gene>
    <name evidence="2" type="ORF">WN51_09523</name>
</gene>
<feature type="compositionally biased region" description="Gly residues" evidence="1">
    <location>
        <begin position="42"/>
        <end position="55"/>
    </location>
</feature>
<dbReference type="AlphaFoldDB" id="A0A0N0BIZ2"/>